<dbReference type="SMART" id="SM00642">
    <property type="entry name" value="Aamy"/>
    <property type="match status" value="1"/>
</dbReference>
<dbReference type="eggNOG" id="arCOG02948">
    <property type="taxonomic scope" value="Archaea"/>
</dbReference>
<dbReference type="OrthoDB" id="34423at2157"/>
<dbReference type="InterPro" id="IPR059128">
    <property type="entry name" value="SMMA_beta-sandwich_2"/>
</dbReference>
<dbReference type="InterPro" id="IPR004185">
    <property type="entry name" value="Glyco_hydro_13_lg-like_dom"/>
</dbReference>
<dbReference type="SUPFAM" id="SSF51445">
    <property type="entry name" value="(Trans)glycosidases"/>
    <property type="match status" value="1"/>
</dbReference>
<evidence type="ECO:0000256" key="2">
    <source>
        <dbReference type="ARBA" id="ARBA00023295"/>
    </source>
</evidence>
<dbReference type="RefSeq" id="WP_020963309.1">
    <property type="nucleotide sequence ID" value="NC_022093.1"/>
</dbReference>
<dbReference type="Gene3D" id="2.60.40.10">
    <property type="entry name" value="Immunoglobulins"/>
    <property type="match status" value="2"/>
</dbReference>
<dbReference type="PANTHER" id="PTHR10357:SF210">
    <property type="entry name" value="MALTODEXTRIN GLUCOSIDASE"/>
    <property type="match status" value="1"/>
</dbReference>
<dbReference type="Gene3D" id="3.20.20.80">
    <property type="entry name" value="Glycosidases"/>
    <property type="match status" value="1"/>
</dbReference>
<dbReference type="AlphaFoldDB" id="S6A608"/>
<evidence type="ECO:0000313" key="4">
    <source>
        <dbReference type="EMBL" id="AGT36002.1"/>
    </source>
</evidence>
<dbReference type="GeneID" id="16574308"/>
<dbReference type="EMBL" id="CP006646">
    <property type="protein sequence ID" value="AGT36002.1"/>
    <property type="molecule type" value="Genomic_DNA"/>
</dbReference>
<dbReference type="CDD" id="cd02857">
    <property type="entry name" value="E_set_CDase_PDE_N"/>
    <property type="match status" value="1"/>
</dbReference>
<dbReference type="Pfam" id="PF22426">
    <property type="entry name" value="SMMA_N"/>
    <property type="match status" value="1"/>
</dbReference>
<protein>
    <recommendedName>
        <fullName evidence="3">Glycosyl hydrolase family 13 catalytic domain-containing protein</fullName>
    </recommendedName>
</protein>
<dbReference type="InterPro" id="IPR006047">
    <property type="entry name" value="GH13_cat_dom"/>
</dbReference>
<dbReference type="PANTHER" id="PTHR10357">
    <property type="entry name" value="ALPHA-AMYLASE FAMILY MEMBER"/>
    <property type="match status" value="1"/>
</dbReference>
<organism evidence="4 5">
    <name type="scientific">Thermofilum adornatum</name>
    <dbReference type="NCBI Taxonomy" id="1365176"/>
    <lineage>
        <taxon>Archaea</taxon>
        <taxon>Thermoproteota</taxon>
        <taxon>Thermoprotei</taxon>
        <taxon>Thermofilales</taxon>
        <taxon>Thermofilaceae</taxon>
        <taxon>Thermofilum</taxon>
    </lineage>
</organism>
<dbReference type="PATRIC" id="fig|1365176.7.peg.1645"/>
<feature type="domain" description="Glycosyl hydrolase family 13 catalytic" evidence="3">
    <location>
        <begin position="237"/>
        <end position="605"/>
    </location>
</feature>
<sequence length="685" mass="79270">MYKVIGREKLGDKRLGRYIVEFSCRWPQEASFLYLVSTFTSYFPGRIEMKREESRGKAIVKLWEGVYPYRFASTCGASFLDEENTLKETLKPWPDSDYTAEFSLAMIGVEEFIKASREEKAPPELIIHDENDPAFISHYLGDTIIRLKAPRNTLRGAYIETSKGKVVQMEKFHSNKFVDYFQGRVAGRVDAYRFLLRLEDGDAVYGKNGVGDEEYIYPVTIRGVDHAEWFLGATYYLIFPDSFTREKKVIQGDRPRTRLGGKIKDITLSLDHIASLGVDAIYLTPIYKAQSYHRYDVIDHFSLDDDIGTWEDWEELVRESEKRNIKVVVDVVAHHVSPCSNEFREAILNENSRYKGWFRFNREPEPGELEALRKLVSGGCDKPSSDLLGKKPFYETFFCNWFMAKLNYSNPEVKERLVKLAHFWLEKGARGFRIDVGHAIPDDAMQFFYEKVKEKCPSCPVILEITNGDSLYPLGITADSAMNYDLRALLLDFFINKSIDAYSFVEGVKNLYVDMPLYAANSMYNLLGSHDTPRIATLAEKCGEKCLKALYVAMFLLPGSPSIYYGDEFGMKGGHDPNNRMPITWNSNEWNIELLELIRKLSELRKKFLSVKYGFFDAEPLNTEAVKITRWMDSEEVLLIINREGNIEVTLKEEYTELNSDRRTRRIELDPYSWVILYKKKIKEK</sequence>
<dbReference type="Pfam" id="PF00128">
    <property type="entry name" value="Alpha-amylase"/>
    <property type="match status" value="1"/>
</dbReference>
<dbReference type="GO" id="GO:0004553">
    <property type="term" value="F:hydrolase activity, hydrolyzing O-glycosyl compounds"/>
    <property type="evidence" value="ECO:0007669"/>
    <property type="project" value="InterPro"/>
</dbReference>
<dbReference type="InterPro" id="IPR017853">
    <property type="entry name" value="GH"/>
</dbReference>
<evidence type="ECO:0000256" key="1">
    <source>
        <dbReference type="ARBA" id="ARBA00022801"/>
    </source>
</evidence>
<gene>
    <name evidence="4" type="ORF">N186_08320</name>
</gene>
<evidence type="ECO:0000313" key="5">
    <source>
        <dbReference type="Proteomes" id="UP000015543"/>
    </source>
</evidence>
<dbReference type="InterPro" id="IPR014756">
    <property type="entry name" value="Ig_E-set"/>
</dbReference>
<dbReference type="InterPro" id="IPR013783">
    <property type="entry name" value="Ig-like_fold"/>
</dbReference>
<dbReference type="GO" id="GO:0005975">
    <property type="term" value="P:carbohydrate metabolic process"/>
    <property type="evidence" value="ECO:0007669"/>
    <property type="project" value="InterPro"/>
</dbReference>
<reference evidence="4 5" key="1">
    <citation type="journal article" date="2013" name="Genome Announc.">
        <title>Complete Genomic Sequence of 'Thermofilum adornatus' Strain 1910bT, a Hyperthermophilic Anaerobic Organotrophic Crenarchaeon.</title>
        <authorList>
            <person name="Dominova I.N."/>
            <person name="Kublanov I.V."/>
            <person name="Podosokorskaya O.A."/>
            <person name="Derbikova K.S."/>
            <person name="Patrushev M.V."/>
            <person name="Toshchakov S.V."/>
        </authorList>
    </citation>
    <scope>NUCLEOTIDE SEQUENCE [LARGE SCALE GENOMIC DNA]</scope>
    <source>
        <strain evidence="5">1910b</strain>
    </source>
</reference>
<dbReference type="SUPFAM" id="SSF81296">
    <property type="entry name" value="E set domains"/>
    <property type="match status" value="1"/>
</dbReference>
<dbReference type="Proteomes" id="UP000015543">
    <property type="component" value="Chromosome"/>
</dbReference>
<evidence type="ECO:0000259" key="3">
    <source>
        <dbReference type="SMART" id="SM00642"/>
    </source>
</evidence>
<keyword evidence="5" id="KW-1185">Reference proteome</keyword>
<keyword evidence="2" id="KW-0326">Glycosidase</keyword>
<proteinExistence type="predicted"/>
<name>S6A608_9CREN</name>
<dbReference type="HOGENOM" id="CLU_006462_6_4_2"/>
<accession>S6A608</accession>
<dbReference type="KEGG" id="thb:N186_08320"/>
<keyword evidence="1" id="KW-0378">Hydrolase</keyword>